<evidence type="ECO:0000313" key="1">
    <source>
        <dbReference type="EMBL" id="KAK4309614.1"/>
    </source>
</evidence>
<gene>
    <name evidence="1" type="ORF">Pmani_018725</name>
</gene>
<name>A0AAE1PLU0_9EUCA</name>
<comment type="caution">
    <text evidence="1">The sequence shown here is derived from an EMBL/GenBank/DDBJ whole genome shotgun (WGS) entry which is preliminary data.</text>
</comment>
<evidence type="ECO:0000313" key="2">
    <source>
        <dbReference type="Proteomes" id="UP001292094"/>
    </source>
</evidence>
<proteinExistence type="predicted"/>
<protein>
    <submittedName>
        <fullName evidence="1">Uncharacterized protein</fullName>
    </submittedName>
</protein>
<accession>A0AAE1PLU0</accession>
<sequence length="110" mass="11808">MAMDSKDMSAQVVFHVGSVRAVWTGIGLLASVDAHMAAEALLAGTTTEQLAAHWAGQAVVRCSLACHLAPAHIQPSHLQQQDSLSNLPSQSVRARDFTVLLTQTPYFIQQ</sequence>
<organism evidence="1 2">
    <name type="scientific">Petrolisthes manimaculis</name>
    <dbReference type="NCBI Taxonomy" id="1843537"/>
    <lineage>
        <taxon>Eukaryota</taxon>
        <taxon>Metazoa</taxon>
        <taxon>Ecdysozoa</taxon>
        <taxon>Arthropoda</taxon>
        <taxon>Crustacea</taxon>
        <taxon>Multicrustacea</taxon>
        <taxon>Malacostraca</taxon>
        <taxon>Eumalacostraca</taxon>
        <taxon>Eucarida</taxon>
        <taxon>Decapoda</taxon>
        <taxon>Pleocyemata</taxon>
        <taxon>Anomura</taxon>
        <taxon>Galatheoidea</taxon>
        <taxon>Porcellanidae</taxon>
        <taxon>Petrolisthes</taxon>
    </lineage>
</organism>
<dbReference type="EMBL" id="JAWZYT010001729">
    <property type="protein sequence ID" value="KAK4309614.1"/>
    <property type="molecule type" value="Genomic_DNA"/>
</dbReference>
<keyword evidence="2" id="KW-1185">Reference proteome</keyword>
<reference evidence="1" key="1">
    <citation type="submission" date="2023-11" db="EMBL/GenBank/DDBJ databases">
        <title>Genome assemblies of two species of porcelain crab, Petrolisthes cinctipes and Petrolisthes manimaculis (Anomura: Porcellanidae).</title>
        <authorList>
            <person name="Angst P."/>
        </authorList>
    </citation>
    <scope>NUCLEOTIDE SEQUENCE</scope>
    <source>
        <strain evidence="1">PB745_02</strain>
        <tissue evidence="1">Gill</tissue>
    </source>
</reference>
<dbReference type="AlphaFoldDB" id="A0AAE1PLU0"/>
<dbReference type="Proteomes" id="UP001292094">
    <property type="component" value="Unassembled WGS sequence"/>
</dbReference>